<dbReference type="AlphaFoldDB" id="A0A2H1I3D2"/>
<name>A0A2H1I3D2_BRELN</name>
<reference evidence="1 2" key="1">
    <citation type="submission" date="2017-03" db="EMBL/GenBank/DDBJ databases">
        <authorList>
            <person name="Afonso C.L."/>
            <person name="Miller P.J."/>
            <person name="Scott M.A."/>
            <person name="Spackman E."/>
            <person name="Goraichik I."/>
            <person name="Dimitrov K.M."/>
            <person name="Suarez D.L."/>
            <person name="Swayne D.E."/>
        </authorList>
    </citation>
    <scope>NUCLEOTIDE SEQUENCE [LARGE SCALE GENOMIC DNA]</scope>
    <source>
        <strain evidence="1 2">ATCC 9172</strain>
    </source>
</reference>
<dbReference type="EMBL" id="FXYY01000003">
    <property type="protein sequence ID" value="SMX69698.1"/>
    <property type="molecule type" value="Genomic_DNA"/>
</dbReference>
<dbReference type="Proteomes" id="UP000234641">
    <property type="component" value="Unassembled WGS sequence"/>
</dbReference>
<dbReference type="RefSeq" id="WP_101553855.1">
    <property type="nucleotide sequence ID" value="NZ_FXYY01000003.1"/>
</dbReference>
<sequence>MTQELIGRWVAETNDRAFLEFSEDGSLRGSDGANNLVTSWSAEPEGLMIKASLMTLKAAPGMVTWVPKARRVEPVGDHLRVFDAAGNHLGDLHRQPPGAAHKLGGR</sequence>
<evidence type="ECO:0000313" key="1">
    <source>
        <dbReference type="EMBL" id="SMX69698.1"/>
    </source>
</evidence>
<proteinExistence type="predicted"/>
<organism evidence="1 2">
    <name type="scientific">Brevibacterium linens ATCC 9172</name>
    <dbReference type="NCBI Taxonomy" id="1255617"/>
    <lineage>
        <taxon>Bacteria</taxon>
        <taxon>Bacillati</taxon>
        <taxon>Actinomycetota</taxon>
        <taxon>Actinomycetes</taxon>
        <taxon>Micrococcales</taxon>
        <taxon>Brevibacteriaceae</taxon>
        <taxon>Brevibacterium</taxon>
    </lineage>
</organism>
<gene>
    <name evidence="1" type="ORF">BLIN9172_00683</name>
</gene>
<accession>A0A2H1I3D2</accession>
<evidence type="ECO:0000313" key="2">
    <source>
        <dbReference type="Proteomes" id="UP000234641"/>
    </source>
</evidence>
<protein>
    <submittedName>
        <fullName evidence="1">Uncharacterized protein</fullName>
    </submittedName>
</protein>